<dbReference type="EMBL" id="BQKI01000003">
    <property type="protein sequence ID" value="GJM90647.1"/>
    <property type="molecule type" value="Genomic_DNA"/>
</dbReference>
<keyword evidence="3" id="KW-1185">Reference proteome</keyword>
<evidence type="ECO:0000313" key="3">
    <source>
        <dbReference type="Proteomes" id="UP001054889"/>
    </source>
</evidence>
<evidence type="ECO:0000256" key="1">
    <source>
        <dbReference type="SAM" id="MobiDB-lite"/>
    </source>
</evidence>
<dbReference type="AlphaFoldDB" id="A0AAV5BXC9"/>
<comment type="caution">
    <text evidence="2">The sequence shown here is derived from an EMBL/GenBank/DDBJ whole genome shotgun (WGS) entry which is preliminary data.</text>
</comment>
<sequence length="163" mass="18573">MQKLSSYTRVEAHLLQKGRQGIGKCPNVTYEMLSDMRKEVERCKDLVERSKTRTVSLPTAPSSSNTADTNKKNKRGPASALEKAWALEDRKHLDALICRAIYSGGVAFNFLRNPYLREAFAFACSRNMQGYVIPGYNRAREGLLKQERRHIENFVGQHKEHMG</sequence>
<dbReference type="Proteomes" id="UP001054889">
    <property type="component" value="Unassembled WGS sequence"/>
</dbReference>
<feature type="region of interest" description="Disordered" evidence="1">
    <location>
        <begin position="51"/>
        <end position="79"/>
    </location>
</feature>
<protein>
    <submittedName>
        <fullName evidence="2">Uncharacterized protein</fullName>
    </submittedName>
</protein>
<evidence type="ECO:0000313" key="2">
    <source>
        <dbReference type="EMBL" id="GJM90647.1"/>
    </source>
</evidence>
<feature type="compositionally biased region" description="Polar residues" evidence="1">
    <location>
        <begin position="53"/>
        <end position="68"/>
    </location>
</feature>
<gene>
    <name evidence="2" type="primary">ga06948</name>
    <name evidence="2" type="ORF">PR202_ga06948</name>
</gene>
<name>A0AAV5BXC9_ELECO</name>
<proteinExistence type="predicted"/>
<reference evidence="2" key="1">
    <citation type="journal article" date="2018" name="DNA Res.">
        <title>Multiple hybrid de novo genome assembly of finger millet, an orphan allotetraploid crop.</title>
        <authorList>
            <person name="Hatakeyama M."/>
            <person name="Aluri S."/>
            <person name="Balachadran M.T."/>
            <person name="Sivarajan S.R."/>
            <person name="Patrignani A."/>
            <person name="Gruter S."/>
            <person name="Poveda L."/>
            <person name="Shimizu-Inatsugi R."/>
            <person name="Baeten J."/>
            <person name="Francoijs K.J."/>
            <person name="Nataraja K.N."/>
            <person name="Reddy Y.A.N."/>
            <person name="Phadnis S."/>
            <person name="Ravikumar R.L."/>
            <person name="Schlapbach R."/>
            <person name="Sreeman S.M."/>
            <person name="Shimizu K.K."/>
        </authorList>
    </citation>
    <scope>NUCLEOTIDE SEQUENCE</scope>
</reference>
<organism evidence="2 3">
    <name type="scientific">Eleusine coracana subsp. coracana</name>
    <dbReference type="NCBI Taxonomy" id="191504"/>
    <lineage>
        <taxon>Eukaryota</taxon>
        <taxon>Viridiplantae</taxon>
        <taxon>Streptophyta</taxon>
        <taxon>Embryophyta</taxon>
        <taxon>Tracheophyta</taxon>
        <taxon>Spermatophyta</taxon>
        <taxon>Magnoliopsida</taxon>
        <taxon>Liliopsida</taxon>
        <taxon>Poales</taxon>
        <taxon>Poaceae</taxon>
        <taxon>PACMAD clade</taxon>
        <taxon>Chloridoideae</taxon>
        <taxon>Cynodonteae</taxon>
        <taxon>Eleusininae</taxon>
        <taxon>Eleusine</taxon>
    </lineage>
</organism>
<reference evidence="2" key="2">
    <citation type="submission" date="2021-12" db="EMBL/GenBank/DDBJ databases">
        <title>Resequencing data analysis of finger millet.</title>
        <authorList>
            <person name="Hatakeyama M."/>
            <person name="Aluri S."/>
            <person name="Balachadran M.T."/>
            <person name="Sivarajan S.R."/>
            <person name="Poveda L."/>
            <person name="Shimizu-Inatsugi R."/>
            <person name="Schlapbach R."/>
            <person name="Sreeman S.M."/>
            <person name="Shimizu K.K."/>
        </authorList>
    </citation>
    <scope>NUCLEOTIDE SEQUENCE</scope>
</reference>
<accession>A0AAV5BXC9</accession>